<organism evidence="1 2">
    <name type="scientific">Heracleum sosnowskyi</name>
    <dbReference type="NCBI Taxonomy" id="360622"/>
    <lineage>
        <taxon>Eukaryota</taxon>
        <taxon>Viridiplantae</taxon>
        <taxon>Streptophyta</taxon>
        <taxon>Embryophyta</taxon>
        <taxon>Tracheophyta</taxon>
        <taxon>Spermatophyta</taxon>
        <taxon>Magnoliopsida</taxon>
        <taxon>eudicotyledons</taxon>
        <taxon>Gunneridae</taxon>
        <taxon>Pentapetalae</taxon>
        <taxon>asterids</taxon>
        <taxon>campanulids</taxon>
        <taxon>Apiales</taxon>
        <taxon>Apiaceae</taxon>
        <taxon>Apioideae</taxon>
        <taxon>apioid superclade</taxon>
        <taxon>Tordylieae</taxon>
        <taxon>Tordyliinae</taxon>
        <taxon>Heracleum</taxon>
    </lineage>
</organism>
<dbReference type="PANTHER" id="PTHR46250:SF15">
    <property type="entry name" value="OS01G0523800 PROTEIN"/>
    <property type="match status" value="1"/>
</dbReference>
<protein>
    <recommendedName>
        <fullName evidence="3">Myb/SANT-like domain-containing protein</fullName>
    </recommendedName>
</protein>
<dbReference type="AlphaFoldDB" id="A0AAD8H7D3"/>
<evidence type="ECO:0008006" key="3">
    <source>
        <dbReference type="Google" id="ProtNLM"/>
    </source>
</evidence>
<keyword evidence="2" id="KW-1185">Reference proteome</keyword>
<dbReference type="EMBL" id="JAUIZM010000010">
    <property type="protein sequence ID" value="KAK1361226.1"/>
    <property type="molecule type" value="Genomic_DNA"/>
</dbReference>
<name>A0AAD8H7D3_9APIA</name>
<evidence type="ECO:0000313" key="1">
    <source>
        <dbReference type="EMBL" id="KAK1361226.1"/>
    </source>
</evidence>
<dbReference type="Proteomes" id="UP001237642">
    <property type="component" value="Unassembled WGS sequence"/>
</dbReference>
<comment type="caution">
    <text evidence="1">The sequence shown here is derived from an EMBL/GenBank/DDBJ whole genome shotgun (WGS) entry which is preliminary data.</text>
</comment>
<dbReference type="PANTHER" id="PTHR46250">
    <property type="entry name" value="MYB/SANT-LIKE DNA-BINDING DOMAIN PROTEIN-RELATED"/>
    <property type="match status" value="1"/>
</dbReference>
<accession>A0AAD8H7D3</accession>
<gene>
    <name evidence="1" type="ORF">POM88_045700</name>
</gene>
<reference evidence="1" key="1">
    <citation type="submission" date="2023-02" db="EMBL/GenBank/DDBJ databases">
        <title>Genome of toxic invasive species Heracleum sosnowskyi carries increased number of genes despite the absence of recent whole-genome duplications.</title>
        <authorList>
            <person name="Schelkunov M."/>
            <person name="Shtratnikova V."/>
            <person name="Makarenko M."/>
            <person name="Klepikova A."/>
            <person name="Omelchenko D."/>
            <person name="Novikova G."/>
            <person name="Obukhova E."/>
            <person name="Bogdanov V."/>
            <person name="Penin A."/>
            <person name="Logacheva M."/>
        </authorList>
    </citation>
    <scope>NUCLEOTIDE SEQUENCE</scope>
    <source>
        <strain evidence="1">Hsosn_3</strain>
        <tissue evidence="1">Leaf</tissue>
    </source>
</reference>
<sequence>MNCDPCELNFDKEGGTNMEHERFFKAIVHFIVGTEEHIVTKLFKFLRACQHLGVHLQKAQPRYTLQFISPYEMDDDMESANSLVERGAERNKRKWADDEDEKLVEALMELVNTGNFKADNGFKFGYLTFLENSLQIKFPKSGLKGKPHIKSRINTLKKNFGAVTEGMCGFNILRFIRKQLNGRILLNGRQSNQKFG</sequence>
<reference evidence="1" key="2">
    <citation type="submission" date="2023-05" db="EMBL/GenBank/DDBJ databases">
        <authorList>
            <person name="Schelkunov M.I."/>
        </authorList>
    </citation>
    <scope>NUCLEOTIDE SEQUENCE</scope>
    <source>
        <strain evidence="1">Hsosn_3</strain>
        <tissue evidence="1">Leaf</tissue>
    </source>
</reference>
<proteinExistence type="predicted"/>
<evidence type="ECO:0000313" key="2">
    <source>
        <dbReference type="Proteomes" id="UP001237642"/>
    </source>
</evidence>